<evidence type="ECO:0000313" key="1">
    <source>
        <dbReference type="EMBL" id="POZ51180.1"/>
    </source>
</evidence>
<reference evidence="1 2" key="1">
    <citation type="submission" date="2017-11" db="EMBL/GenBank/DDBJ databases">
        <title>Draft Genome Sequence of Methylobacter psychrotolerans Sph1T, an Obligate Methanotroph from Low-Temperature Environments.</title>
        <authorList>
            <person name="Oshkin I.Y."/>
            <person name="Miroshnikov K."/>
            <person name="Belova S.E."/>
            <person name="Korzhenkov A."/>
            <person name="Toshchakov S.V."/>
            <person name="Dedysh S.N."/>
        </authorList>
    </citation>
    <scope>NUCLEOTIDE SEQUENCE [LARGE SCALE GENOMIC DNA]</scope>
    <source>
        <strain evidence="1 2">Sph1</strain>
    </source>
</reference>
<dbReference type="EMBL" id="PGFZ01000007">
    <property type="protein sequence ID" value="POZ51180.1"/>
    <property type="molecule type" value="Genomic_DNA"/>
</dbReference>
<dbReference type="Proteomes" id="UP000237423">
    <property type="component" value="Unassembled WGS sequence"/>
</dbReference>
<name>A0A2S5CK26_9GAMM</name>
<evidence type="ECO:0000313" key="2">
    <source>
        <dbReference type="Proteomes" id="UP000237423"/>
    </source>
</evidence>
<protein>
    <submittedName>
        <fullName evidence="1">Uncharacterized protein</fullName>
    </submittedName>
</protein>
<organism evidence="1 2">
    <name type="scientific">Methylovulum psychrotolerans</name>
    <dbReference type="NCBI Taxonomy" id="1704499"/>
    <lineage>
        <taxon>Bacteria</taxon>
        <taxon>Pseudomonadati</taxon>
        <taxon>Pseudomonadota</taxon>
        <taxon>Gammaproteobacteria</taxon>
        <taxon>Methylococcales</taxon>
        <taxon>Methylococcaceae</taxon>
        <taxon>Methylovulum</taxon>
    </lineage>
</organism>
<accession>A0A2S5CK26</accession>
<dbReference type="AlphaFoldDB" id="A0A2S5CK26"/>
<gene>
    <name evidence="1" type="ORF">AADEFJLK_03143</name>
</gene>
<proteinExistence type="predicted"/>
<comment type="caution">
    <text evidence="1">The sequence shown here is derived from an EMBL/GenBank/DDBJ whole genome shotgun (WGS) entry which is preliminary data.</text>
</comment>
<sequence length="80" mass="9359">MVIFTMSGLMMKGLMRLKQQYFKKRCMVISFQNNLILSNVIQLIFYKDIQNHAYHYPALQSKFSVQCIPMLKSPLILGIT</sequence>